<evidence type="ECO:0000313" key="6">
    <source>
        <dbReference type="EMBL" id="KAL2613645.1"/>
    </source>
</evidence>
<protein>
    <recommendedName>
        <fullName evidence="5">Carbohydrate kinase PfkB domain-containing protein</fullName>
    </recommendedName>
</protein>
<comment type="caution">
    <text evidence="6">The sequence shown here is derived from an EMBL/GenBank/DDBJ whole genome shotgun (WGS) entry which is preliminary data.</text>
</comment>
<dbReference type="InterPro" id="IPR011611">
    <property type="entry name" value="PfkB_dom"/>
</dbReference>
<dbReference type="EMBL" id="JBHFFA010000007">
    <property type="protein sequence ID" value="KAL2613645.1"/>
    <property type="molecule type" value="Genomic_DNA"/>
</dbReference>
<proteinExistence type="inferred from homology"/>
<keyword evidence="3" id="KW-0418">Kinase</keyword>
<evidence type="ECO:0000259" key="5">
    <source>
        <dbReference type="Pfam" id="PF00294"/>
    </source>
</evidence>
<feature type="compositionally biased region" description="Acidic residues" evidence="4">
    <location>
        <begin position="87"/>
        <end position="104"/>
    </location>
</feature>
<dbReference type="InterPro" id="IPR050306">
    <property type="entry name" value="PfkB_Carbo_kinase"/>
</dbReference>
<dbReference type="Proteomes" id="UP001605036">
    <property type="component" value="Unassembled WGS sequence"/>
</dbReference>
<name>A0ABD1XXU4_9MARC</name>
<evidence type="ECO:0000313" key="7">
    <source>
        <dbReference type="Proteomes" id="UP001605036"/>
    </source>
</evidence>
<dbReference type="GO" id="GO:0016301">
    <property type="term" value="F:kinase activity"/>
    <property type="evidence" value="ECO:0007669"/>
    <property type="project" value="UniProtKB-KW"/>
</dbReference>
<reference evidence="6 7" key="1">
    <citation type="submission" date="2024-09" db="EMBL/GenBank/DDBJ databases">
        <title>Chromosome-scale assembly of Riccia fluitans.</title>
        <authorList>
            <person name="Paukszto L."/>
            <person name="Sawicki J."/>
            <person name="Karawczyk K."/>
            <person name="Piernik-Szablinska J."/>
            <person name="Szczecinska M."/>
            <person name="Mazdziarz M."/>
        </authorList>
    </citation>
    <scope>NUCLEOTIDE SEQUENCE [LARGE SCALE GENOMIC DNA]</scope>
    <source>
        <strain evidence="6">Rf_01</strain>
        <tissue evidence="6">Aerial parts of the thallus</tissue>
    </source>
</reference>
<accession>A0ABD1XXU4</accession>
<organism evidence="6 7">
    <name type="scientific">Riccia fluitans</name>
    <dbReference type="NCBI Taxonomy" id="41844"/>
    <lineage>
        <taxon>Eukaryota</taxon>
        <taxon>Viridiplantae</taxon>
        <taxon>Streptophyta</taxon>
        <taxon>Embryophyta</taxon>
        <taxon>Marchantiophyta</taxon>
        <taxon>Marchantiopsida</taxon>
        <taxon>Marchantiidae</taxon>
        <taxon>Marchantiales</taxon>
        <taxon>Ricciaceae</taxon>
        <taxon>Riccia</taxon>
    </lineage>
</organism>
<evidence type="ECO:0000256" key="3">
    <source>
        <dbReference type="ARBA" id="ARBA00022777"/>
    </source>
</evidence>
<dbReference type="Pfam" id="PF00294">
    <property type="entry name" value="PfkB"/>
    <property type="match status" value="1"/>
</dbReference>
<gene>
    <name evidence="6" type="ORF">R1flu_025337</name>
</gene>
<dbReference type="PANTHER" id="PTHR43085">
    <property type="entry name" value="HEXOKINASE FAMILY MEMBER"/>
    <property type="match status" value="1"/>
</dbReference>
<comment type="similarity">
    <text evidence="1">Belongs to the carbohydrate kinase PfkB family.</text>
</comment>
<dbReference type="CDD" id="cd01167">
    <property type="entry name" value="bac_FRK"/>
    <property type="match status" value="1"/>
</dbReference>
<feature type="region of interest" description="Disordered" evidence="4">
    <location>
        <begin position="78"/>
        <end position="104"/>
    </location>
</feature>
<keyword evidence="2" id="KW-0808">Transferase</keyword>
<dbReference type="SUPFAM" id="SSF53613">
    <property type="entry name" value="Ribokinase-like"/>
    <property type="match status" value="1"/>
</dbReference>
<keyword evidence="7" id="KW-1185">Reference proteome</keyword>
<evidence type="ECO:0000256" key="1">
    <source>
        <dbReference type="ARBA" id="ARBA00010688"/>
    </source>
</evidence>
<dbReference type="InterPro" id="IPR029056">
    <property type="entry name" value="Ribokinase-like"/>
</dbReference>
<dbReference type="PANTHER" id="PTHR43085:SF10">
    <property type="entry name" value="FRUCTOKINASE-LIKE 1, CHLOROPLASTIC"/>
    <property type="match status" value="1"/>
</dbReference>
<dbReference type="AlphaFoldDB" id="A0ABD1XXU4"/>
<sequence length="479" mass="53105">MAVVAVGGPGLTIRDANRQQGFRKVLPTGNGAGFKEISLGGLKSGVAGPVLSGLTLSIGCFERNFPLRASAVKEKAESVKRAKEEWSDGDETAGESEGEENDEEYDWPPLVCCFGEALHEFLPSVRVSARQMDPEIYSTWKGLQWSPPEFSRLPGSVPSNTAVALARLGGRVAFMGKVGDDEHGHDLVLKLNQEGVQTRGMKFDKTASTGISRLELTTEAGKVRMKCVEPSAEECFTKSDINKDILKEAKFFQFTSLSLTTDPLHSSLMSAIKIAQRNGAEIYFDVNLPLPFWRSVDLTRQTLKQPWKEATIVEVTKQELEFILGEEEYELMRQKGPSYASNSLEETKNRRYHYHYEPEELAPLWHNKLKILFVTDGTYRIHYYTPHFHGAVAGTEDVLVAPFTCDRTGSGDAVTAAIIRKLSTQPELFTNEQKLQKALRFAICAGIIAQWTVGAIRGMPTESAAQNLTEQVYPASMIF</sequence>
<dbReference type="Gene3D" id="3.40.1190.20">
    <property type="match status" value="1"/>
</dbReference>
<evidence type="ECO:0000256" key="4">
    <source>
        <dbReference type="SAM" id="MobiDB-lite"/>
    </source>
</evidence>
<evidence type="ECO:0000256" key="2">
    <source>
        <dbReference type="ARBA" id="ARBA00022679"/>
    </source>
</evidence>
<feature type="domain" description="Carbohydrate kinase PfkB" evidence="5">
    <location>
        <begin position="137"/>
        <end position="461"/>
    </location>
</feature>